<feature type="compositionally biased region" description="Basic residues" evidence="1">
    <location>
        <begin position="16"/>
        <end position="49"/>
    </location>
</feature>
<dbReference type="EMBL" id="GBXI01013584">
    <property type="protein sequence ID" value="JAD00708.1"/>
    <property type="molecule type" value="Transcribed_RNA"/>
</dbReference>
<gene>
    <name evidence="3" type="primary">K1704</name>
    <name evidence="3" type="ORF">g.53351</name>
</gene>
<reference evidence="3" key="1">
    <citation type="submission" date="2014-11" db="EMBL/GenBank/DDBJ databases">
        <authorList>
            <person name="Geib S."/>
        </authorList>
    </citation>
    <scope>NUCLEOTIDE SEQUENCE</scope>
</reference>
<evidence type="ECO:0000259" key="2">
    <source>
        <dbReference type="Pfam" id="PF12572"/>
    </source>
</evidence>
<reference evidence="3" key="2">
    <citation type="journal article" date="2015" name="Gigascience">
        <title>Reconstructing a comprehensive transcriptome assembly of a white-pupal translocated strain of the pest fruit fly Bactrocera cucurbitae.</title>
        <authorList>
            <person name="Sim S.B."/>
            <person name="Calla B."/>
            <person name="Hall B."/>
            <person name="DeRego T."/>
            <person name="Geib S.M."/>
        </authorList>
    </citation>
    <scope>NUCLEOTIDE SEQUENCE</scope>
</reference>
<feature type="region of interest" description="Disordered" evidence="1">
    <location>
        <begin position="204"/>
        <end position="311"/>
    </location>
</feature>
<feature type="compositionally biased region" description="Basic and acidic residues" evidence="1">
    <location>
        <begin position="288"/>
        <end position="311"/>
    </location>
</feature>
<feature type="domain" description="DUF3752" evidence="2">
    <location>
        <begin position="200"/>
        <end position="336"/>
    </location>
</feature>
<feature type="region of interest" description="Disordered" evidence="1">
    <location>
        <begin position="1"/>
        <end position="82"/>
    </location>
</feature>
<proteinExistence type="predicted"/>
<dbReference type="InterPro" id="IPR046331">
    <property type="entry name" value="GPAM1-like"/>
</dbReference>
<accession>A0A0A1WQJ6</accession>
<feature type="compositionally biased region" description="Polar residues" evidence="1">
    <location>
        <begin position="61"/>
        <end position="73"/>
    </location>
</feature>
<evidence type="ECO:0000256" key="1">
    <source>
        <dbReference type="SAM" id="MobiDB-lite"/>
    </source>
</evidence>
<feature type="compositionally biased region" description="Low complexity" evidence="1">
    <location>
        <begin position="1"/>
        <end position="10"/>
    </location>
</feature>
<dbReference type="PANTHER" id="PTHR46370">
    <property type="entry name" value="GPALPP MOTIFS-CONTAINING PROTEIN 1"/>
    <property type="match status" value="1"/>
</dbReference>
<name>A0A0A1WQJ6_ZEUCU</name>
<dbReference type="PANTHER" id="PTHR46370:SF1">
    <property type="entry name" value="GPALPP MOTIFS-CONTAINING PROTEIN 1"/>
    <property type="match status" value="1"/>
</dbReference>
<feature type="compositionally biased region" description="Basic and acidic residues" evidence="1">
    <location>
        <begin position="205"/>
        <end position="214"/>
    </location>
</feature>
<evidence type="ECO:0000313" key="3">
    <source>
        <dbReference type="EMBL" id="JAD00708.1"/>
    </source>
</evidence>
<feature type="compositionally biased region" description="Low complexity" evidence="1">
    <location>
        <begin position="228"/>
        <end position="239"/>
    </location>
</feature>
<dbReference type="Pfam" id="PF12572">
    <property type="entry name" value="DUF3752"/>
    <property type="match status" value="1"/>
</dbReference>
<feature type="compositionally biased region" description="Basic and acidic residues" evidence="1">
    <location>
        <begin position="270"/>
        <end position="280"/>
    </location>
</feature>
<sequence length="344" mass="38753">MSSDSGSSASSEEHYKHKKSKKLKRKSEKKKHKKKDKKEKKHKDKKHYHREQCHSEPTPPTLSLDTKNGTNDASVDAFGPALPPHLLKADTKTERMLIGPSLPSEFLNCEKVDAAITVGDGENEDIDFSFGPMPVLNDSEGLPKMSTTQIELEQRALELKIAGIEGTTGNTTDANVREEWMLELPAVGLKGGLAALSNMKRTFHQGKERPDFSDRSSWTKTPNDETKPSTSTTKATTTAEALKRSAEDAYEKQRDEEQARIAKKHKKQHKRDESLVEMHQKKLRKEQKKKEKELAAAGAKPERRPFSRDVDLKLNKIDKNQTKQIVDKAKILNTKFASGKTKYL</sequence>
<dbReference type="InterPro" id="IPR022226">
    <property type="entry name" value="DUF3752"/>
</dbReference>
<organism evidence="3">
    <name type="scientific">Zeugodacus cucurbitae</name>
    <name type="common">Melon fruit fly</name>
    <name type="synonym">Bactrocera cucurbitae</name>
    <dbReference type="NCBI Taxonomy" id="28588"/>
    <lineage>
        <taxon>Eukaryota</taxon>
        <taxon>Metazoa</taxon>
        <taxon>Ecdysozoa</taxon>
        <taxon>Arthropoda</taxon>
        <taxon>Hexapoda</taxon>
        <taxon>Insecta</taxon>
        <taxon>Pterygota</taxon>
        <taxon>Neoptera</taxon>
        <taxon>Endopterygota</taxon>
        <taxon>Diptera</taxon>
        <taxon>Brachycera</taxon>
        <taxon>Muscomorpha</taxon>
        <taxon>Tephritoidea</taxon>
        <taxon>Tephritidae</taxon>
        <taxon>Zeugodacus</taxon>
        <taxon>Zeugodacus</taxon>
    </lineage>
</organism>
<dbReference type="AlphaFoldDB" id="A0A0A1WQJ6"/>
<feature type="compositionally biased region" description="Basic and acidic residues" evidence="1">
    <location>
        <begin position="241"/>
        <end position="260"/>
    </location>
</feature>
<protein>
    <submittedName>
        <fullName evidence="3">Uncharacterized protein KIAA1704 homolog</fullName>
    </submittedName>
</protein>